<name>A0A0F9BQ00_9ZZZZ</name>
<proteinExistence type="predicted"/>
<feature type="non-terminal residue" evidence="1">
    <location>
        <position position="1"/>
    </location>
</feature>
<sequence>YQIRDYGINALYPTSIADAGDSTNEVVATERQNIMRIAAAVTKAMNRHMGLDQYADYMPFLGQRNFDARAARGGRPDHISEDGLELDLDAPLSALTVCTLGDDTSITVGTDVLGVPFNRTPSFSLALFNAPGVWTQWTTDWRQSIEITGVWCERRQYDTEGWIDSDDAVADAAGLTATVTEITVSAADGADTNNYAPRFDVGQLIRMESEYCIITAVDYSTEKLTVIRGARGTTAATHVITTQIDSFQVEPDIMRACSIATAFEYGRKGKFEAMTVQAGGQSINVMPELWPALAMELMPLPLRIGSG</sequence>
<dbReference type="EMBL" id="LAZR01036763">
    <property type="protein sequence ID" value="KKL23984.1"/>
    <property type="molecule type" value="Genomic_DNA"/>
</dbReference>
<gene>
    <name evidence="1" type="ORF">LCGC14_2419870</name>
</gene>
<accession>A0A0F9BQ00</accession>
<protein>
    <submittedName>
        <fullName evidence="1">Uncharacterized protein</fullName>
    </submittedName>
</protein>
<evidence type="ECO:0000313" key="1">
    <source>
        <dbReference type="EMBL" id="KKL23984.1"/>
    </source>
</evidence>
<organism evidence="1">
    <name type="scientific">marine sediment metagenome</name>
    <dbReference type="NCBI Taxonomy" id="412755"/>
    <lineage>
        <taxon>unclassified sequences</taxon>
        <taxon>metagenomes</taxon>
        <taxon>ecological metagenomes</taxon>
    </lineage>
</organism>
<reference evidence="1" key="1">
    <citation type="journal article" date="2015" name="Nature">
        <title>Complex archaea that bridge the gap between prokaryotes and eukaryotes.</title>
        <authorList>
            <person name="Spang A."/>
            <person name="Saw J.H."/>
            <person name="Jorgensen S.L."/>
            <person name="Zaremba-Niedzwiedzka K."/>
            <person name="Martijn J."/>
            <person name="Lind A.E."/>
            <person name="van Eijk R."/>
            <person name="Schleper C."/>
            <person name="Guy L."/>
            <person name="Ettema T.J."/>
        </authorList>
    </citation>
    <scope>NUCLEOTIDE SEQUENCE</scope>
</reference>
<dbReference type="AlphaFoldDB" id="A0A0F9BQ00"/>
<comment type="caution">
    <text evidence="1">The sequence shown here is derived from an EMBL/GenBank/DDBJ whole genome shotgun (WGS) entry which is preliminary data.</text>
</comment>